<reference evidence="5" key="2">
    <citation type="submission" date="2020-02" db="EMBL/GenBank/DDBJ databases">
        <authorList>
            <person name="Gilchrist C.L.M."/>
            <person name="Chooi Y.-H."/>
        </authorList>
    </citation>
    <scope>NUCLEOTIDE SEQUENCE</scope>
    <source>
        <strain evidence="5">MST-FP2251</strain>
    </source>
</reference>
<keyword evidence="4" id="KW-0560">Oxidoreductase</keyword>
<gene>
    <name evidence="5" type="ORF">FE257_000564</name>
</gene>
<evidence type="ECO:0000256" key="1">
    <source>
        <dbReference type="ARBA" id="ARBA00009183"/>
    </source>
</evidence>
<evidence type="ECO:0000256" key="3">
    <source>
        <dbReference type="ARBA" id="ARBA00022827"/>
    </source>
</evidence>
<dbReference type="AlphaFoldDB" id="A0AAD4CV19"/>
<evidence type="ECO:0000313" key="6">
    <source>
        <dbReference type="Proteomes" id="UP001194746"/>
    </source>
</evidence>
<name>A0AAD4CV19_ASPNN</name>
<sequence length="478" mass="53539">MVPNDAIWRGICITIAHSTNTSPVPFPCPAGAIAVDALVQEKAFDVIRVFERQEKAGGCWVSRDNETPEPLDIERLSQRTADPPIDLPTTLPTYRPSLSQHRYTDAHIYPDLHTNVDASVMEYSQEPIPAIRSATSTALHGPDTPFRHHPVIRQYVEDLLTRHGYQDLVEYNTTVERAVKDAHEGKWVLTLRRAGDTHDYWWTETFDALVVASGHYAVPYVPAIPGLREFQRRYPGSVEHTKQYRGPEKYRGKKVITVGASVSAADTAVSLLGAAQNPITAVVRGKYNVYFGDYAFRHPQIQRRPPITHISSDDHGDRTVHFEDGSAVSDVDHILLGTGFTWTLPFLPDIPIRNNRVPDLYLHVFHQRDPSLVFLGAVGAGLTFKVFEWQAVAAARVLAGKAQLPSLAEQQKWETDRIAAKGDGSGFLMVHPAFEEYFEQLQALAGEAGENEPGRRLPPFDPAWVEDFHAGHERRIRK</sequence>
<reference evidence="5" key="1">
    <citation type="journal article" date="2019" name="Beilstein J. Org. Chem.">
        <title>Nanangenines: drimane sesquiterpenoids as the dominant metabolite cohort of a novel Australian fungus, Aspergillus nanangensis.</title>
        <authorList>
            <person name="Lacey H.J."/>
            <person name="Gilchrist C.L.M."/>
            <person name="Crombie A."/>
            <person name="Kalaitzis J.A."/>
            <person name="Vuong D."/>
            <person name="Rutledge P.J."/>
            <person name="Turner P."/>
            <person name="Pitt J.I."/>
            <person name="Lacey E."/>
            <person name="Chooi Y.H."/>
            <person name="Piggott A.M."/>
        </authorList>
    </citation>
    <scope>NUCLEOTIDE SEQUENCE</scope>
    <source>
        <strain evidence="5">MST-FP2251</strain>
    </source>
</reference>
<comment type="similarity">
    <text evidence="1">Belongs to the FMO family.</text>
</comment>
<dbReference type="Pfam" id="PF00743">
    <property type="entry name" value="FMO-like"/>
    <property type="match status" value="2"/>
</dbReference>
<dbReference type="InterPro" id="IPR020946">
    <property type="entry name" value="Flavin_mOase-like"/>
</dbReference>
<dbReference type="Gene3D" id="3.50.50.60">
    <property type="entry name" value="FAD/NAD(P)-binding domain"/>
    <property type="match status" value="2"/>
</dbReference>
<dbReference type="GO" id="GO:0004499">
    <property type="term" value="F:N,N-dimethylaniline monooxygenase activity"/>
    <property type="evidence" value="ECO:0007669"/>
    <property type="project" value="InterPro"/>
</dbReference>
<keyword evidence="6" id="KW-1185">Reference proteome</keyword>
<dbReference type="InterPro" id="IPR036188">
    <property type="entry name" value="FAD/NAD-bd_sf"/>
</dbReference>
<dbReference type="GO" id="GO:0050661">
    <property type="term" value="F:NADP binding"/>
    <property type="evidence" value="ECO:0007669"/>
    <property type="project" value="InterPro"/>
</dbReference>
<dbReference type="EMBL" id="VCAU01000010">
    <property type="protein sequence ID" value="KAF9892972.1"/>
    <property type="molecule type" value="Genomic_DNA"/>
</dbReference>
<evidence type="ECO:0000256" key="2">
    <source>
        <dbReference type="ARBA" id="ARBA00022630"/>
    </source>
</evidence>
<dbReference type="GO" id="GO:0050660">
    <property type="term" value="F:flavin adenine dinucleotide binding"/>
    <property type="evidence" value="ECO:0007669"/>
    <property type="project" value="InterPro"/>
</dbReference>
<dbReference type="PANTHER" id="PTHR23023">
    <property type="entry name" value="DIMETHYLANILINE MONOOXYGENASE"/>
    <property type="match status" value="1"/>
</dbReference>
<keyword evidence="3" id="KW-0274">FAD</keyword>
<dbReference type="Proteomes" id="UP001194746">
    <property type="component" value="Unassembled WGS sequence"/>
</dbReference>
<keyword evidence="2" id="KW-0285">Flavoprotein</keyword>
<dbReference type="InterPro" id="IPR050346">
    <property type="entry name" value="FMO-like"/>
</dbReference>
<evidence type="ECO:0000313" key="5">
    <source>
        <dbReference type="EMBL" id="KAF9892972.1"/>
    </source>
</evidence>
<proteinExistence type="inferred from homology"/>
<organism evidence="5 6">
    <name type="scientific">Aspergillus nanangensis</name>
    <dbReference type="NCBI Taxonomy" id="2582783"/>
    <lineage>
        <taxon>Eukaryota</taxon>
        <taxon>Fungi</taxon>
        <taxon>Dikarya</taxon>
        <taxon>Ascomycota</taxon>
        <taxon>Pezizomycotina</taxon>
        <taxon>Eurotiomycetes</taxon>
        <taxon>Eurotiomycetidae</taxon>
        <taxon>Eurotiales</taxon>
        <taxon>Aspergillaceae</taxon>
        <taxon>Aspergillus</taxon>
        <taxon>Aspergillus subgen. Circumdati</taxon>
    </lineage>
</organism>
<comment type="caution">
    <text evidence="5">The sequence shown here is derived from an EMBL/GenBank/DDBJ whole genome shotgun (WGS) entry which is preliminary data.</text>
</comment>
<evidence type="ECO:0000256" key="4">
    <source>
        <dbReference type="ARBA" id="ARBA00023002"/>
    </source>
</evidence>
<dbReference type="SUPFAM" id="SSF51905">
    <property type="entry name" value="FAD/NAD(P)-binding domain"/>
    <property type="match status" value="2"/>
</dbReference>
<accession>A0AAD4CV19</accession>
<protein>
    <submittedName>
        <fullName evidence="5">Uncharacterized protein</fullName>
    </submittedName>
</protein>